<proteinExistence type="predicted"/>
<evidence type="ECO:0000256" key="1">
    <source>
        <dbReference type="SAM" id="MobiDB-lite"/>
    </source>
</evidence>
<keyword evidence="3" id="KW-1185">Reference proteome</keyword>
<name>A0A4R1S7E0_HYDET</name>
<comment type="caution">
    <text evidence="2">The sequence shown here is derived from an EMBL/GenBank/DDBJ whole genome shotgun (WGS) entry which is preliminary data.</text>
</comment>
<evidence type="ECO:0000313" key="2">
    <source>
        <dbReference type="EMBL" id="TCL75248.1"/>
    </source>
</evidence>
<dbReference type="EMBL" id="SLUN01000003">
    <property type="protein sequence ID" value="TCL75248.1"/>
    <property type="molecule type" value="Genomic_DNA"/>
</dbReference>
<reference evidence="2 3" key="1">
    <citation type="submission" date="2019-03" db="EMBL/GenBank/DDBJ databases">
        <title>Genomic Encyclopedia of Type Strains, Phase IV (KMG-IV): sequencing the most valuable type-strain genomes for metagenomic binning, comparative biology and taxonomic classification.</title>
        <authorList>
            <person name="Goeker M."/>
        </authorList>
    </citation>
    <scope>NUCLEOTIDE SEQUENCE [LARGE SCALE GENOMIC DNA]</scope>
    <source>
        <strain evidence="2 3">LX-B</strain>
    </source>
</reference>
<feature type="compositionally biased region" description="Polar residues" evidence="1">
    <location>
        <begin position="97"/>
        <end position="115"/>
    </location>
</feature>
<feature type="region of interest" description="Disordered" evidence="1">
    <location>
        <begin position="97"/>
        <end position="124"/>
    </location>
</feature>
<gene>
    <name evidence="2" type="ORF">EDC14_1003180</name>
</gene>
<sequence length="157" mass="17798">MSCTSDETVPDTACQNVPAPPRWAWRFSHCASPPGHCASMRGNRAIMRGGCAGMHGNCESSHSNRVSLYNYYANIRHNRVIMRGDRESMHSRSANILNDSQPFSESNGSGFSIESNRGRKKRFRKRTPEDIFEFRLSSGRFRRPRRYCRASSTAFSA</sequence>
<organism evidence="2 3">
    <name type="scientific">Hydrogenispora ethanolica</name>
    <dbReference type="NCBI Taxonomy" id="1082276"/>
    <lineage>
        <taxon>Bacteria</taxon>
        <taxon>Bacillati</taxon>
        <taxon>Bacillota</taxon>
        <taxon>Hydrogenispora</taxon>
    </lineage>
</organism>
<accession>A0A4R1S7E0</accession>
<protein>
    <submittedName>
        <fullName evidence="2">Uncharacterized protein</fullName>
    </submittedName>
</protein>
<dbReference type="Proteomes" id="UP000295008">
    <property type="component" value="Unassembled WGS sequence"/>
</dbReference>
<dbReference type="AlphaFoldDB" id="A0A4R1S7E0"/>
<evidence type="ECO:0000313" key="3">
    <source>
        <dbReference type="Proteomes" id="UP000295008"/>
    </source>
</evidence>